<name>A0A2T1HYW5_9HYPH</name>
<dbReference type="AlphaFoldDB" id="A0A2T1HYW5"/>
<gene>
    <name evidence="1" type="ORF">SLNSH_02445</name>
</gene>
<accession>A0A2T1HYW5</accession>
<evidence type="ECO:0000313" key="2">
    <source>
        <dbReference type="Proteomes" id="UP000239772"/>
    </source>
</evidence>
<evidence type="ECO:0000313" key="1">
    <source>
        <dbReference type="EMBL" id="PSC06679.1"/>
    </source>
</evidence>
<proteinExistence type="predicted"/>
<dbReference type="EMBL" id="PVZS01000002">
    <property type="protein sequence ID" value="PSC06679.1"/>
    <property type="molecule type" value="Genomic_DNA"/>
</dbReference>
<dbReference type="Proteomes" id="UP000239772">
    <property type="component" value="Unassembled WGS sequence"/>
</dbReference>
<comment type="caution">
    <text evidence="1">The sequence shown here is derived from an EMBL/GenBank/DDBJ whole genome shotgun (WGS) entry which is preliminary data.</text>
</comment>
<organism evidence="1 2">
    <name type="scientific">Alsobacter soli</name>
    <dbReference type="NCBI Taxonomy" id="2109933"/>
    <lineage>
        <taxon>Bacteria</taxon>
        <taxon>Pseudomonadati</taxon>
        <taxon>Pseudomonadota</taxon>
        <taxon>Alphaproteobacteria</taxon>
        <taxon>Hyphomicrobiales</taxon>
        <taxon>Alsobacteraceae</taxon>
        <taxon>Alsobacter</taxon>
    </lineage>
</organism>
<sequence>MGAPVAAQAGQLRVINKTREPIAEIQVSHGRDWGPGQLEGRPIRFGEDRLLRWVSDGKHKIRLINQRREECVIDGIDFEDGKVLTVTDRVLTLCE</sequence>
<keyword evidence="2" id="KW-1185">Reference proteome</keyword>
<reference evidence="2" key="1">
    <citation type="submission" date="2018-03" db="EMBL/GenBank/DDBJ databases">
        <authorList>
            <person name="Sun L."/>
            <person name="Liu H."/>
            <person name="Chen W."/>
            <person name="Huang K."/>
            <person name="Liu W."/>
            <person name="Gao X."/>
        </authorList>
    </citation>
    <scope>NUCLEOTIDE SEQUENCE [LARGE SCALE GENOMIC DNA]</scope>
    <source>
        <strain evidence="2">SH9</strain>
    </source>
</reference>
<protein>
    <submittedName>
        <fullName evidence="1">Uncharacterized protein</fullName>
    </submittedName>
</protein>